<dbReference type="Proteomes" id="UP000193067">
    <property type="component" value="Unassembled WGS sequence"/>
</dbReference>
<protein>
    <submittedName>
        <fullName evidence="1">Uncharacterized protein</fullName>
    </submittedName>
</protein>
<proteinExistence type="predicted"/>
<reference evidence="1 2" key="1">
    <citation type="journal article" date="2015" name="Biotechnol. Biofuels">
        <title>Enhanced degradation of softwood versus hardwood by the white-rot fungus Pycnoporus coccineus.</title>
        <authorList>
            <person name="Couturier M."/>
            <person name="Navarro D."/>
            <person name="Chevret D."/>
            <person name="Henrissat B."/>
            <person name="Piumi F."/>
            <person name="Ruiz-Duenas F.J."/>
            <person name="Martinez A.T."/>
            <person name="Grigoriev I.V."/>
            <person name="Riley R."/>
            <person name="Lipzen A."/>
            <person name="Berrin J.G."/>
            <person name="Master E.R."/>
            <person name="Rosso M.N."/>
        </authorList>
    </citation>
    <scope>NUCLEOTIDE SEQUENCE [LARGE SCALE GENOMIC DNA]</scope>
    <source>
        <strain evidence="1 2">BRFM310</strain>
    </source>
</reference>
<name>A0A1Y2I8S5_TRAC3</name>
<keyword evidence="2" id="KW-1185">Reference proteome</keyword>
<evidence type="ECO:0000313" key="1">
    <source>
        <dbReference type="EMBL" id="OSC97525.1"/>
    </source>
</evidence>
<sequence>MVQQTVACLHAVLRSGCHPPVRNNHRSLVYAGPCSPSLWRRNWYMLLLLVTVSVSPCSCLRSSSVSAHIASAHLSPGDLEHQAVHRRPTMSTCLQPDTEMTPVHNCYSCPPSTAPTHLSTYPLRDVLARMAPAASLPCYTHAYAISTSNVLRRTHDTSLSAHAHKRASEAHSGFRHALRARFPLSSRRSSCGRTLYAPCGTSAARSKPVRELQRGRAGCCRK</sequence>
<accession>A0A1Y2I8S5</accession>
<dbReference type="EMBL" id="KZ084150">
    <property type="protein sequence ID" value="OSC97525.1"/>
    <property type="molecule type" value="Genomic_DNA"/>
</dbReference>
<evidence type="ECO:0000313" key="2">
    <source>
        <dbReference type="Proteomes" id="UP000193067"/>
    </source>
</evidence>
<dbReference type="AlphaFoldDB" id="A0A1Y2I8S5"/>
<organism evidence="1 2">
    <name type="scientific">Trametes coccinea (strain BRFM310)</name>
    <name type="common">Pycnoporus coccineus</name>
    <dbReference type="NCBI Taxonomy" id="1353009"/>
    <lineage>
        <taxon>Eukaryota</taxon>
        <taxon>Fungi</taxon>
        <taxon>Dikarya</taxon>
        <taxon>Basidiomycota</taxon>
        <taxon>Agaricomycotina</taxon>
        <taxon>Agaricomycetes</taxon>
        <taxon>Polyporales</taxon>
        <taxon>Polyporaceae</taxon>
        <taxon>Trametes</taxon>
    </lineage>
</organism>
<gene>
    <name evidence="1" type="ORF">PYCCODRAFT_1133831</name>
</gene>